<name>A0A382YIZ6_9ZZZZ</name>
<dbReference type="Pfam" id="PF07969">
    <property type="entry name" value="Amidohydro_3"/>
    <property type="match status" value="1"/>
</dbReference>
<organism evidence="2">
    <name type="scientific">marine metagenome</name>
    <dbReference type="NCBI Taxonomy" id="408172"/>
    <lineage>
        <taxon>unclassified sequences</taxon>
        <taxon>metagenomes</taxon>
        <taxon>ecological metagenomes</taxon>
    </lineage>
</organism>
<dbReference type="Gene3D" id="3.10.310.70">
    <property type="match status" value="1"/>
</dbReference>
<dbReference type="PANTHER" id="PTHR22642:SF2">
    <property type="entry name" value="PROTEIN LONG AFTER FAR-RED 3"/>
    <property type="match status" value="1"/>
</dbReference>
<evidence type="ECO:0000259" key="1">
    <source>
        <dbReference type="Pfam" id="PF07969"/>
    </source>
</evidence>
<gene>
    <name evidence="2" type="ORF">METZ01_LOCUS435679</name>
</gene>
<dbReference type="Gene3D" id="3.20.20.140">
    <property type="entry name" value="Metal-dependent hydrolases"/>
    <property type="match status" value="1"/>
</dbReference>
<dbReference type="PANTHER" id="PTHR22642">
    <property type="entry name" value="IMIDAZOLONEPROPIONASE"/>
    <property type="match status" value="1"/>
</dbReference>
<feature type="non-terminal residue" evidence="2">
    <location>
        <position position="263"/>
    </location>
</feature>
<evidence type="ECO:0000313" key="2">
    <source>
        <dbReference type="EMBL" id="SVD82825.1"/>
    </source>
</evidence>
<accession>A0A382YIZ6</accession>
<dbReference type="InterPro" id="IPR032466">
    <property type="entry name" value="Metal_Hydrolase"/>
</dbReference>
<feature type="domain" description="Amidohydrolase 3" evidence="1">
    <location>
        <begin position="2"/>
        <end position="250"/>
    </location>
</feature>
<protein>
    <recommendedName>
        <fullName evidence="1">Amidohydrolase 3 domain-containing protein</fullName>
    </recommendedName>
</protein>
<dbReference type="InterPro" id="IPR013108">
    <property type="entry name" value="Amidohydro_3"/>
</dbReference>
<sequence>GIEMNDCRLHDLKTPTQIFQALRDYVALHPKNEWLRGSGWELPIFPDGNPRKEWLDEISPDKPVFLVSADGHSAWVNSKALALAGINAQTPDPVNGRIERDPNSKEPSGVLREDAMGLVEPLLPLYTKDQIDTGLQFAVKEANRLGITAILDAGTEGYASNDSIRGSYDGLDSYREATFDKKISMRVAVSQYANPESWKDDLTQMKKRRFANELGVMNTVKIFADGVIEGGTAALLEPYLGTDDHGILNWHPDTLKKAVAEYD</sequence>
<reference evidence="2" key="1">
    <citation type="submission" date="2018-05" db="EMBL/GenBank/DDBJ databases">
        <authorList>
            <person name="Lanie J.A."/>
            <person name="Ng W.-L."/>
            <person name="Kazmierczak K.M."/>
            <person name="Andrzejewski T.M."/>
            <person name="Davidsen T.M."/>
            <person name="Wayne K.J."/>
            <person name="Tettelin H."/>
            <person name="Glass J.I."/>
            <person name="Rusch D."/>
            <person name="Podicherti R."/>
            <person name="Tsui H.-C.T."/>
            <person name="Winkler M.E."/>
        </authorList>
    </citation>
    <scope>NUCLEOTIDE SEQUENCE</scope>
</reference>
<dbReference type="AlphaFoldDB" id="A0A382YIZ6"/>
<proteinExistence type="predicted"/>
<dbReference type="SUPFAM" id="SSF51556">
    <property type="entry name" value="Metallo-dependent hydrolases"/>
    <property type="match status" value="1"/>
</dbReference>
<feature type="non-terminal residue" evidence="2">
    <location>
        <position position="1"/>
    </location>
</feature>
<dbReference type="EMBL" id="UINC01175934">
    <property type="protein sequence ID" value="SVD82825.1"/>
    <property type="molecule type" value="Genomic_DNA"/>
</dbReference>